<gene>
    <name evidence="2" type="ORF">ACFOZ7_03570</name>
</gene>
<comment type="caution">
    <text evidence="2">The sequence shown here is derived from an EMBL/GenBank/DDBJ whole genome shotgun (WGS) entry which is preliminary data.</text>
</comment>
<dbReference type="Proteomes" id="UP001595821">
    <property type="component" value="Unassembled WGS sequence"/>
</dbReference>
<reference evidence="2 3" key="1">
    <citation type="journal article" date="2014" name="Int. J. Syst. Evol. Microbiol.">
        <title>Complete genome sequence of Corynebacterium casei LMG S-19264T (=DSM 44701T), isolated from a smear-ripened cheese.</title>
        <authorList>
            <consortium name="US DOE Joint Genome Institute (JGI-PGF)"/>
            <person name="Walter F."/>
            <person name="Albersmeier A."/>
            <person name="Kalinowski J."/>
            <person name="Ruckert C."/>
        </authorList>
    </citation>
    <scope>NUCLEOTIDE SEQUENCE [LARGE SCALE GENOMIC DNA]</scope>
    <source>
        <strain evidence="2 3">IBRC-M 10912</strain>
    </source>
</reference>
<evidence type="ECO:0000313" key="2">
    <source>
        <dbReference type="EMBL" id="MFC4246077.1"/>
    </source>
</evidence>
<dbReference type="AlphaFoldDB" id="A0ABD5NVG5"/>
<name>A0ABD5NVG5_9EURY</name>
<protein>
    <submittedName>
        <fullName evidence="2">Uncharacterized protein</fullName>
    </submittedName>
</protein>
<dbReference type="EMBL" id="JBHSDJ010000010">
    <property type="protein sequence ID" value="MFC4246077.1"/>
    <property type="molecule type" value="Genomic_DNA"/>
</dbReference>
<proteinExistence type="predicted"/>
<organism evidence="2 3">
    <name type="scientific">Natribaculum luteum</name>
    <dbReference type="NCBI Taxonomy" id="1586232"/>
    <lineage>
        <taxon>Archaea</taxon>
        <taxon>Methanobacteriati</taxon>
        <taxon>Methanobacteriota</taxon>
        <taxon>Stenosarchaea group</taxon>
        <taxon>Halobacteria</taxon>
        <taxon>Halobacteriales</taxon>
        <taxon>Natrialbaceae</taxon>
        <taxon>Natribaculum</taxon>
    </lineage>
</organism>
<feature type="region of interest" description="Disordered" evidence="1">
    <location>
        <begin position="1"/>
        <end position="22"/>
    </location>
</feature>
<sequence>MALEMDIRAAAEQRDDLPDAENVHDCDDEIPITDLFDTAFVQANTEFESFDDLVAASPSDADSAAKLETVSHGEWDEFVAETTDFEDEKELVMAARDHWIAEKLDLN</sequence>
<dbReference type="GeneID" id="71855920"/>
<dbReference type="RefSeq" id="WP_246976038.1">
    <property type="nucleotide sequence ID" value="NZ_CP095398.1"/>
</dbReference>
<evidence type="ECO:0000313" key="3">
    <source>
        <dbReference type="Proteomes" id="UP001595821"/>
    </source>
</evidence>
<accession>A0ABD5NVG5</accession>
<evidence type="ECO:0000256" key="1">
    <source>
        <dbReference type="SAM" id="MobiDB-lite"/>
    </source>
</evidence>